<sequence length="692" mass="79613">MDINKLYAMLQQKMTMPTTSDDSALVKNIVSEHKPEQAVEYNVKPLIRLVEEILKHSTLSSRGVSMDGLAKDDNDEDKMTYSGYHNVPEELSVRIDKISSELSHKALCGVDSHSTTVSIFKMVTNYKWDLKLVLALAAVAQTYGKFCLLAHIHATNQLAKSMAILKQLPGIMEHADSLKPRFDALNNLVQVILDVTKGVIRFNDLPHSYFTQDVAAYSTASYLIPIASYWSVRGIVACATQVTSLTILGYESVGSTIEDWELSAFAHKLKNILDHLKQQLDSCYKDIENKKDDEAYGLLVQLFKMTHNDNMNILRALIYARDDVLPLIDGFTKRKVSLEVLRSKNVLLLISGLDISIDEEWNDSMQMQFERLQITLPWYSVSHPSLIAKAVNWFVQREWEYKNKPILVVLDPQGSVACRNAMHMMWIWGFSAFPFTSAREEALWREETWRLELLVDGIDDKILNWIKEGKYIFLYGGVDVEWVRKFVKEARRVGVAAGIPLEMVYVGKSNNWDKAGQVLDYIVQEKLPTHCWQDKTTNWFFWTRLESMLFSKIQLQRADDHDVLMQKIKKFLSFDNHPHEWFLLANGSNIVVNGEADMGLRTLIEYDTEWKEQADKRGYGPAFEQHYKKLHAEANPYCRFEYSPAEGKIPDKRKCPECQRQMRILTTFQCSHDEKLHDNSKFVTVVAPLTEK</sequence>
<protein>
    <submittedName>
        <fullName evidence="1">Uncharacterized protein</fullName>
    </submittedName>
</protein>
<reference evidence="1 2" key="1">
    <citation type="journal article" date="2022" name="DNA Res.">
        <title>Chromosomal-level genome assembly of the orchid tree Bauhinia variegata (Leguminosae; Cercidoideae) supports the allotetraploid origin hypothesis of Bauhinia.</title>
        <authorList>
            <person name="Zhong Y."/>
            <person name="Chen Y."/>
            <person name="Zheng D."/>
            <person name="Pang J."/>
            <person name="Liu Y."/>
            <person name="Luo S."/>
            <person name="Meng S."/>
            <person name="Qian L."/>
            <person name="Wei D."/>
            <person name="Dai S."/>
            <person name="Zhou R."/>
        </authorList>
    </citation>
    <scope>NUCLEOTIDE SEQUENCE [LARGE SCALE GENOMIC DNA]</scope>
    <source>
        <strain evidence="1">BV-YZ2020</strain>
    </source>
</reference>
<name>A0ACB9PHJ9_BAUVA</name>
<evidence type="ECO:0000313" key="2">
    <source>
        <dbReference type="Proteomes" id="UP000828941"/>
    </source>
</evidence>
<keyword evidence="2" id="KW-1185">Reference proteome</keyword>
<proteinExistence type="predicted"/>
<dbReference type="EMBL" id="CM039429">
    <property type="protein sequence ID" value="KAI4348235.1"/>
    <property type="molecule type" value="Genomic_DNA"/>
</dbReference>
<accession>A0ACB9PHJ9</accession>
<organism evidence="1 2">
    <name type="scientific">Bauhinia variegata</name>
    <name type="common">Purple orchid tree</name>
    <name type="synonym">Phanera variegata</name>
    <dbReference type="NCBI Taxonomy" id="167791"/>
    <lineage>
        <taxon>Eukaryota</taxon>
        <taxon>Viridiplantae</taxon>
        <taxon>Streptophyta</taxon>
        <taxon>Embryophyta</taxon>
        <taxon>Tracheophyta</taxon>
        <taxon>Spermatophyta</taxon>
        <taxon>Magnoliopsida</taxon>
        <taxon>eudicotyledons</taxon>
        <taxon>Gunneridae</taxon>
        <taxon>Pentapetalae</taxon>
        <taxon>rosids</taxon>
        <taxon>fabids</taxon>
        <taxon>Fabales</taxon>
        <taxon>Fabaceae</taxon>
        <taxon>Cercidoideae</taxon>
        <taxon>Cercideae</taxon>
        <taxon>Bauhiniinae</taxon>
        <taxon>Bauhinia</taxon>
    </lineage>
</organism>
<comment type="caution">
    <text evidence="1">The sequence shown here is derived from an EMBL/GenBank/DDBJ whole genome shotgun (WGS) entry which is preliminary data.</text>
</comment>
<dbReference type="Proteomes" id="UP000828941">
    <property type="component" value="Chromosome 4"/>
</dbReference>
<evidence type="ECO:0000313" key="1">
    <source>
        <dbReference type="EMBL" id="KAI4348235.1"/>
    </source>
</evidence>
<gene>
    <name evidence="1" type="ORF">L6164_008982</name>
</gene>